<feature type="signal peptide" evidence="1">
    <location>
        <begin position="1"/>
        <end position="19"/>
    </location>
</feature>
<proteinExistence type="predicted"/>
<dbReference type="EMBL" id="CP001324">
    <property type="protein sequence ID" value="ACO61769.1"/>
    <property type="molecule type" value="Genomic_DNA"/>
</dbReference>
<name>C1E1M8_MICCC</name>
<dbReference type="KEGG" id="mis:MICPUN_56928"/>
<keyword evidence="1" id="KW-0732">Signal</keyword>
<dbReference type="InParanoid" id="C1E1M8"/>
<accession>C1E1M8</accession>
<evidence type="ECO:0000313" key="2">
    <source>
        <dbReference type="EMBL" id="ACO61769.1"/>
    </source>
</evidence>
<gene>
    <name evidence="2" type="ORF">MICPUN_56928</name>
</gene>
<dbReference type="RefSeq" id="XP_002500511.1">
    <property type="nucleotide sequence ID" value="XM_002500465.1"/>
</dbReference>
<evidence type="ECO:0000256" key="1">
    <source>
        <dbReference type="SAM" id="SignalP"/>
    </source>
</evidence>
<organism evidence="2 3">
    <name type="scientific">Micromonas commoda (strain RCC299 / NOUM17 / CCMP2709)</name>
    <name type="common">Picoplanktonic green alga</name>
    <dbReference type="NCBI Taxonomy" id="296587"/>
    <lineage>
        <taxon>Eukaryota</taxon>
        <taxon>Viridiplantae</taxon>
        <taxon>Chlorophyta</taxon>
        <taxon>Mamiellophyceae</taxon>
        <taxon>Mamiellales</taxon>
        <taxon>Mamiellaceae</taxon>
        <taxon>Micromonas</taxon>
    </lineage>
</organism>
<dbReference type="AlphaFoldDB" id="C1E1M8"/>
<dbReference type="PROSITE" id="PS51257">
    <property type="entry name" value="PROKAR_LIPOPROTEIN"/>
    <property type="match status" value="1"/>
</dbReference>
<dbReference type="GeneID" id="8242126"/>
<feature type="chain" id="PRO_5002908881" evidence="1">
    <location>
        <begin position="20"/>
        <end position="476"/>
    </location>
</feature>
<dbReference type="Proteomes" id="UP000002009">
    <property type="component" value="Chromosome 3"/>
</dbReference>
<keyword evidence="3" id="KW-1185">Reference proteome</keyword>
<protein>
    <submittedName>
        <fullName evidence="2">Uncharacterized protein</fullName>
    </submittedName>
</protein>
<evidence type="ECO:0000313" key="3">
    <source>
        <dbReference type="Proteomes" id="UP000002009"/>
    </source>
</evidence>
<reference evidence="2 3" key="1">
    <citation type="journal article" date="2009" name="Science">
        <title>Green evolution and dynamic adaptations revealed by genomes of the marine picoeukaryotes Micromonas.</title>
        <authorList>
            <person name="Worden A.Z."/>
            <person name="Lee J.H."/>
            <person name="Mock T."/>
            <person name="Rouze P."/>
            <person name="Simmons M.P."/>
            <person name="Aerts A.L."/>
            <person name="Allen A.E."/>
            <person name="Cuvelier M.L."/>
            <person name="Derelle E."/>
            <person name="Everett M.V."/>
            <person name="Foulon E."/>
            <person name="Grimwood J."/>
            <person name="Gundlach H."/>
            <person name="Henrissat B."/>
            <person name="Napoli C."/>
            <person name="McDonald S.M."/>
            <person name="Parker M.S."/>
            <person name="Rombauts S."/>
            <person name="Salamov A."/>
            <person name="Von Dassow P."/>
            <person name="Badger J.H."/>
            <person name="Coutinho P.M."/>
            <person name="Demir E."/>
            <person name="Dubchak I."/>
            <person name="Gentemann C."/>
            <person name="Eikrem W."/>
            <person name="Gready J.E."/>
            <person name="John U."/>
            <person name="Lanier W."/>
            <person name="Lindquist E.A."/>
            <person name="Lucas S."/>
            <person name="Mayer K.F."/>
            <person name="Moreau H."/>
            <person name="Not F."/>
            <person name="Otillar R."/>
            <person name="Panaud O."/>
            <person name="Pangilinan J."/>
            <person name="Paulsen I."/>
            <person name="Piegu B."/>
            <person name="Poliakov A."/>
            <person name="Robbens S."/>
            <person name="Schmutz J."/>
            <person name="Toulza E."/>
            <person name="Wyss T."/>
            <person name="Zelensky A."/>
            <person name="Zhou K."/>
            <person name="Armbrust E.V."/>
            <person name="Bhattacharya D."/>
            <person name="Goodenough U.W."/>
            <person name="Van de Peer Y."/>
            <person name="Grigoriev I.V."/>
        </authorList>
    </citation>
    <scope>NUCLEOTIDE SEQUENCE [LARGE SCALE GENOMIC DNA]</scope>
    <source>
        <strain evidence="3">RCC299 / NOUM17</strain>
    </source>
</reference>
<sequence length="476" mass="49182">MRLTCALLVMMFSVTRAVGASSVSSWAAVACPSRVVTKEDVGKPIVLLGAWVRAGNGTDGSKDRHPSIASLRITSNPRHGALYWRAKPVLEGDAVPAEMGWERCSEVSSRAFADAWPVGDPPLATPEWPCDVVVNANAPSPTHAAAAAAGVVVQPICAEVLYAPDANYHNWPSGVDALGNRRVPGSNPTRDEAPDAFGFEFDLVAGDASAAGGAGGAADAMSSSAASAASVLVAAVPDAPALTYTAAPIEDGDVAREGDRPALHAALLTRTRVRGIALRDVDEGSFAVTVRIQSAVGNYVSVAGAGADVLARAVNPFRLGDGVMDAGVMEFTALPEDAARMLAALEYVHVVDDVYDERGYATDTVTVTATGGACLRSDDSFDDFSDAGEVTRCPRAADVGATSVYVKVIVSGRVKDLGERSDPAWRRGFSSLLPIAASLAAATAWSAFAMWSGCAWALERAGLGGAALGRRRARGA</sequence>